<dbReference type="RefSeq" id="WP_100759023.1">
    <property type="nucleotide sequence ID" value="NZ_NPDT01000004.1"/>
</dbReference>
<evidence type="ECO:0000313" key="3">
    <source>
        <dbReference type="Proteomes" id="UP000231912"/>
    </source>
</evidence>
<proteinExistence type="predicted"/>
<comment type="caution">
    <text evidence="2">The sequence shown here is derived from an EMBL/GenBank/DDBJ whole genome shotgun (WGS) entry which is preliminary data.</text>
</comment>
<evidence type="ECO:0000256" key="1">
    <source>
        <dbReference type="SAM" id="SignalP"/>
    </source>
</evidence>
<dbReference type="AlphaFoldDB" id="A0A2M9ZAT5"/>
<dbReference type="NCBIfam" id="NF047459">
    <property type="entry name" value="LA_3150_fam_lipo"/>
    <property type="match status" value="1"/>
</dbReference>
<dbReference type="Proteomes" id="UP000231912">
    <property type="component" value="Unassembled WGS sequence"/>
</dbReference>
<name>A0A2M9ZAT5_9LEPT</name>
<feature type="signal peptide" evidence="1">
    <location>
        <begin position="1"/>
        <end position="20"/>
    </location>
</feature>
<evidence type="ECO:0008006" key="4">
    <source>
        <dbReference type="Google" id="ProtNLM"/>
    </source>
</evidence>
<evidence type="ECO:0000313" key="2">
    <source>
        <dbReference type="EMBL" id="PJZ65551.1"/>
    </source>
</evidence>
<gene>
    <name evidence="2" type="ORF">CH371_11460</name>
</gene>
<dbReference type="EMBL" id="NPDT01000004">
    <property type="protein sequence ID" value="PJZ65551.1"/>
    <property type="molecule type" value="Genomic_DNA"/>
</dbReference>
<organism evidence="2 3">
    <name type="scientific">Leptospira wolffii</name>
    <dbReference type="NCBI Taxonomy" id="409998"/>
    <lineage>
        <taxon>Bacteria</taxon>
        <taxon>Pseudomonadati</taxon>
        <taxon>Spirochaetota</taxon>
        <taxon>Spirochaetia</taxon>
        <taxon>Leptospirales</taxon>
        <taxon>Leptospiraceae</taxon>
        <taxon>Leptospira</taxon>
    </lineage>
</organism>
<dbReference type="PROSITE" id="PS51257">
    <property type="entry name" value="PROKAR_LIPOPROTEIN"/>
    <property type="match status" value="1"/>
</dbReference>
<reference evidence="2 3" key="1">
    <citation type="submission" date="2017-07" db="EMBL/GenBank/DDBJ databases">
        <title>Leptospira spp. isolated from tropical soils.</title>
        <authorList>
            <person name="Thibeaux R."/>
            <person name="Iraola G."/>
            <person name="Ferres I."/>
            <person name="Bierque E."/>
            <person name="Girault D."/>
            <person name="Soupe-Gilbert M.-E."/>
            <person name="Picardeau M."/>
            <person name="Goarant C."/>
        </authorList>
    </citation>
    <scope>NUCLEOTIDE SEQUENCE [LARGE SCALE GENOMIC DNA]</scope>
    <source>
        <strain evidence="2 3">FH2-C-A2</strain>
    </source>
</reference>
<keyword evidence="1" id="KW-0732">Signal</keyword>
<accession>A0A2M9ZAT5</accession>
<sequence>MKSKIKFILPILALLFSACASDPKDDSLLLLQVVGAPDGNKSIVVVEVASNFVDYTGECYDTFTIGGNSNSPISPTNYYNLVMFGHSLDTDLKKTGLSASTCSGLGFLGSGVPTNSSPLTFKVYYCDPNLGQAGGACSAKIRSAVGF</sequence>
<protein>
    <recommendedName>
        <fullName evidence="4">Lipoprotein</fullName>
    </recommendedName>
</protein>
<feature type="chain" id="PRO_5014767533" description="Lipoprotein" evidence="1">
    <location>
        <begin position="21"/>
        <end position="147"/>
    </location>
</feature>